<keyword evidence="2" id="KW-1185">Reference proteome</keyword>
<gene>
    <name evidence="1" type="ORF">V3C41_07295</name>
</gene>
<sequence length="54" mass="5888">MHDLADKLNPAPHTEALPSIVLSDVLVQALVSVDHEQAVESSHQLTALREQLGY</sequence>
<dbReference type="EMBL" id="JBBMFV010000004">
    <property type="protein sequence ID" value="MEO3940869.1"/>
    <property type="molecule type" value="Genomic_DNA"/>
</dbReference>
<comment type="caution">
    <text evidence="1">The sequence shown here is derived from an EMBL/GenBank/DDBJ whole genome shotgun (WGS) entry which is preliminary data.</text>
</comment>
<dbReference type="Proteomes" id="UP001448614">
    <property type="component" value="Unassembled WGS sequence"/>
</dbReference>
<name>A0ABV0GQU6_PAENI</name>
<dbReference type="RefSeq" id="WP_155854590.1">
    <property type="nucleotide sequence ID" value="NZ_JAVDRC010000004.1"/>
</dbReference>
<organism evidence="1 2">
    <name type="scientific">Paenarthrobacter nicotinovorans</name>
    <name type="common">Arthrobacter nicotinovorans</name>
    <dbReference type="NCBI Taxonomy" id="29320"/>
    <lineage>
        <taxon>Bacteria</taxon>
        <taxon>Bacillati</taxon>
        <taxon>Actinomycetota</taxon>
        <taxon>Actinomycetes</taxon>
        <taxon>Micrococcales</taxon>
        <taxon>Micrococcaceae</taxon>
        <taxon>Paenarthrobacter</taxon>
    </lineage>
</organism>
<evidence type="ECO:0000313" key="2">
    <source>
        <dbReference type="Proteomes" id="UP001448614"/>
    </source>
</evidence>
<evidence type="ECO:0000313" key="1">
    <source>
        <dbReference type="EMBL" id="MEO3940869.1"/>
    </source>
</evidence>
<protein>
    <submittedName>
        <fullName evidence="1">Uncharacterized protein</fullName>
    </submittedName>
</protein>
<reference evidence="1 2" key="1">
    <citation type="journal article" date="2024" name="Appl. Microbiol. Biotechnol.">
        <title>Biosynthetic gene clusters with biotechnological applications in novel Antarctic isolates from Actinomycetota.</title>
        <authorList>
            <person name="Bruna P."/>
            <person name="Nunez-Montero K."/>
            <person name="Contreras M.J."/>
            <person name="Leal K."/>
            <person name="Garcia M."/>
            <person name="Abanto M."/>
            <person name="Barrientos L."/>
        </authorList>
    </citation>
    <scope>NUCLEOTIDE SEQUENCE [LARGE SCALE GENOMIC DNA]</scope>
    <source>
        <strain evidence="1 2">Se16.17</strain>
    </source>
</reference>
<proteinExistence type="predicted"/>
<accession>A0ABV0GQU6</accession>